<feature type="coiled-coil region" evidence="1">
    <location>
        <begin position="51"/>
        <end position="99"/>
    </location>
</feature>
<dbReference type="EMBL" id="GEBQ01028855">
    <property type="protein sequence ID" value="JAT11122.1"/>
    <property type="molecule type" value="Transcribed_RNA"/>
</dbReference>
<reference evidence="2" key="1">
    <citation type="submission" date="2015-11" db="EMBL/GenBank/DDBJ databases">
        <title>De novo transcriptome assembly of four potential Pierce s Disease insect vectors from Arizona vineyards.</title>
        <authorList>
            <person name="Tassone E.E."/>
        </authorList>
    </citation>
    <scope>NUCLEOTIDE SEQUENCE</scope>
</reference>
<feature type="non-terminal residue" evidence="2">
    <location>
        <position position="1"/>
    </location>
</feature>
<sequence>DQIKLLETKLCKKDKELLELHTKMENYSNLEELNYLSPKILISTSTQTRKEASENKANEELLTRLEQYEKELNTKEILILKLRDNIDELNESNENKKGL</sequence>
<organism evidence="2">
    <name type="scientific">Graphocephala atropunctata</name>
    <dbReference type="NCBI Taxonomy" id="36148"/>
    <lineage>
        <taxon>Eukaryota</taxon>
        <taxon>Metazoa</taxon>
        <taxon>Ecdysozoa</taxon>
        <taxon>Arthropoda</taxon>
        <taxon>Hexapoda</taxon>
        <taxon>Insecta</taxon>
        <taxon>Pterygota</taxon>
        <taxon>Neoptera</taxon>
        <taxon>Paraneoptera</taxon>
        <taxon>Hemiptera</taxon>
        <taxon>Auchenorrhyncha</taxon>
        <taxon>Membracoidea</taxon>
        <taxon>Cicadellidae</taxon>
        <taxon>Cicadellinae</taxon>
        <taxon>Cicadellini</taxon>
        <taxon>Graphocephala</taxon>
    </lineage>
</organism>
<protein>
    <submittedName>
        <fullName evidence="2">Uncharacterized protein</fullName>
    </submittedName>
</protein>
<gene>
    <name evidence="2" type="ORF">g.31960</name>
</gene>
<keyword evidence="1" id="KW-0175">Coiled coil</keyword>
<evidence type="ECO:0000256" key="1">
    <source>
        <dbReference type="SAM" id="Coils"/>
    </source>
</evidence>
<accession>A0A1B6KI41</accession>
<dbReference type="AlphaFoldDB" id="A0A1B6KI41"/>
<proteinExistence type="predicted"/>
<name>A0A1B6KI41_9HEMI</name>
<evidence type="ECO:0000313" key="2">
    <source>
        <dbReference type="EMBL" id="JAT11122.1"/>
    </source>
</evidence>